<dbReference type="InterPro" id="IPR052032">
    <property type="entry name" value="ATP-dep_AA_Ligase"/>
</dbReference>
<proteinExistence type="predicted"/>
<gene>
    <name evidence="6" type="ORF">COU19_00365</name>
</gene>
<dbReference type="InterPro" id="IPR003806">
    <property type="entry name" value="ATP-grasp_PylC-type"/>
</dbReference>
<dbReference type="Gene3D" id="3.30.470.20">
    <property type="entry name" value="ATP-grasp fold, B domain"/>
    <property type="match status" value="1"/>
</dbReference>
<keyword evidence="1" id="KW-0436">Ligase</keyword>
<dbReference type="SUPFAM" id="SSF52440">
    <property type="entry name" value="PreATP-grasp domain"/>
    <property type="match status" value="1"/>
</dbReference>
<name>A0A2H0UAN0_9BACT</name>
<dbReference type="Pfam" id="PF02655">
    <property type="entry name" value="ATP-grasp_3"/>
    <property type="match status" value="1"/>
</dbReference>
<evidence type="ECO:0000313" key="7">
    <source>
        <dbReference type="Proteomes" id="UP000230179"/>
    </source>
</evidence>
<evidence type="ECO:0000256" key="4">
    <source>
        <dbReference type="PROSITE-ProRule" id="PRU00409"/>
    </source>
</evidence>
<dbReference type="InterPro" id="IPR016185">
    <property type="entry name" value="PreATP-grasp_dom_sf"/>
</dbReference>
<dbReference type="Proteomes" id="UP000230179">
    <property type="component" value="Unassembled WGS sequence"/>
</dbReference>
<dbReference type="Gene3D" id="3.40.50.20">
    <property type="match status" value="1"/>
</dbReference>
<evidence type="ECO:0000313" key="6">
    <source>
        <dbReference type="EMBL" id="PIR83400.1"/>
    </source>
</evidence>
<dbReference type="InterPro" id="IPR013815">
    <property type="entry name" value="ATP_grasp_subdomain_1"/>
</dbReference>
<dbReference type="Pfam" id="PF18603">
    <property type="entry name" value="LAL_C2"/>
    <property type="match status" value="1"/>
</dbReference>
<feature type="domain" description="ATP-grasp" evidence="5">
    <location>
        <begin position="108"/>
        <end position="306"/>
    </location>
</feature>
<dbReference type="EMBL" id="PFBL01000004">
    <property type="protein sequence ID" value="PIR83400.1"/>
    <property type="molecule type" value="Genomic_DNA"/>
</dbReference>
<dbReference type="PANTHER" id="PTHR43585">
    <property type="entry name" value="FUMIPYRROLE BIOSYNTHESIS PROTEIN C"/>
    <property type="match status" value="1"/>
</dbReference>
<dbReference type="SUPFAM" id="SSF56059">
    <property type="entry name" value="Glutathione synthetase ATP-binding domain-like"/>
    <property type="match status" value="1"/>
</dbReference>
<sequence>MKTILILGAGKEQVNAIDRAKEKGIRTVVFDMNPEADGASHADEFYPVSTRDVEAITSFVQEYKKKIDGVMTIASDIPHCVSAAAEILRVPHIPRAVAEVCVNKLEMKEVLQKGGVNVPAFVEVSSLEDLTAFIDRVGYPVVLKPIDNSGARGISRLTERSDLKEALAYAQKHAFSGRCIAEKYIDGLQISTEGLMYKDTFYCTGFADRNYVRVTDESTHLVEDGGDIPTVLPDDKKRLVEEHFEKAVRALGIDWGPAKCDLILGTDGKVYIIEIAARLSGGNFCYDKVPWSTGVDIVDILIDMAVGNDVDPQRFVPTKHMATSQRYFFPPPGTVTDILGVDEALKLPHIKKIDIWVKKGDIVPPAINHPSRIGYVIALTDTLDEAVSAAEKAVNTIRFVIS</sequence>
<evidence type="ECO:0000256" key="3">
    <source>
        <dbReference type="ARBA" id="ARBA00022840"/>
    </source>
</evidence>
<dbReference type="InterPro" id="IPR040570">
    <property type="entry name" value="LAL_C2"/>
</dbReference>
<keyword evidence="3 4" id="KW-0067">ATP-binding</keyword>
<evidence type="ECO:0000256" key="1">
    <source>
        <dbReference type="ARBA" id="ARBA00022598"/>
    </source>
</evidence>
<reference evidence="7" key="1">
    <citation type="submission" date="2017-09" db="EMBL/GenBank/DDBJ databases">
        <title>Depth-based differentiation of microbial function through sediment-hosted aquifers and enrichment of novel symbionts in the deep terrestrial subsurface.</title>
        <authorList>
            <person name="Probst A.J."/>
            <person name="Ladd B."/>
            <person name="Jarett J.K."/>
            <person name="Geller-Mcgrath D.E."/>
            <person name="Sieber C.M.K."/>
            <person name="Emerson J.B."/>
            <person name="Anantharaman K."/>
            <person name="Thomas B.C."/>
            <person name="Malmstrom R."/>
            <person name="Stieglmeier M."/>
            <person name="Klingl A."/>
            <person name="Woyke T."/>
            <person name="Ryan C.M."/>
            <person name="Banfield J.F."/>
        </authorList>
    </citation>
    <scope>NUCLEOTIDE SEQUENCE [LARGE SCALE GENOMIC DNA]</scope>
</reference>
<dbReference type="AlphaFoldDB" id="A0A2H0UAN0"/>
<dbReference type="Gene3D" id="3.30.1490.20">
    <property type="entry name" value="ATP-grasp fold, A domain"/>
    <property type="match status" value="1"/>
</dbReference>
<dbReference type="GO" id="GO:0005524">
    <property type="term" value="F:ATP binding"/>
    <property type="evidence" value="ECO:0007669"/>
    <property type="project" value="UniProtKB-UniRule"/>
</dbReference>
<dbReference type="InterPro" id="IPR011761">
    <property type="entry name" value="ATP-grasp"/>
</dbReference>
<evidence type="ECO:0000259" key="5">
    <source>
        <dbReference type="PROSITE" id="PS50975"/>
    </source>
</evidence>
<protein>
    <recommendedName>
        <fullName evidence="5">ATP-grasp domain-containing protein</fullName>
    </recommendedName>
</protein>
<keyword evidence="2 4" id="KW-0547">Nucleotide-binding</keyword>
<organism evidence="6 7">
    <name type="scientific">Candidatus Kaiserbacteria bacterium CG10_big_fil_rev_8_21_14_0_10_56_12</name>
    <dbReference type="NCBI Taxonomy" id="1974611"/>
    <lineage>
        <taxon>Bacteria</taxon>
        <taxon>Candidatus Kaiseribacteriota</taxon>
    </lineage>
</organism>
<dbReference type="GO" id="GO:0016874">
    <property type="term" value="F:ligase activity"/>
    <property type="evidence" value="ECO:0007669"/>
    <property type="project" value="UniProtKB-KW"/>
</dbReference>
<dbReference type="PANTHER" id="PTHR43585:SF2">
    <property type="entry name" value="ATP-GRASP ENZYME FSQD"/>
    <property type="match status" value="1"/>
</dbReference>
<dbReference type="PROSITE" id="PS50975">
    <property type="entry name" value="ATP_GRASP"/>
    <property type="match status" value="1"/>
</dbReference>
<accession>A0A2H0UAN0</accession>
<evidence type="ECO:0000256" key="2">
    <source>
        <dbReference type="ARBA" id="ARBA00022741"/>
    </source>
</evidence>
<dbReference type="GO" id="GO:0046872">
    <property type="term" value="F:metal ion binding"/>
    <property type="evidence" value="ECO:0007669"/>
    <property type="project" value="InterPro"/>
</dbReference>
<comment type="caution">
    <text evidence="6">The sequence shown here is derived from an EMBL/GenBank/DDBJ whole genome shotgun (WGS) entry which is preliminary data.</text>
</comment>